<sequence>MDYQFLWDVEFVFPLASLLLSSAITWVGAPIVSRWLPHLPPVEENEPRFTQHRGKPVPRETKKLRCCQLPPPPIFHIHMCTFVGAPLRKGLSADYPHEPQE</sequence>
<gene>
    <name evidence="1" type="ORF">DPX39_070022000</name>
</gene>
<comment type="caution">
    <text evidence="1">The sequence shown here is derived from an EMBL/GenBank/DDBJ whole genome shotgun (WGS) entry which is preliminary data.</text>
</comment>
<evidence type="ECO:0000313" key="1">
    <source>
        <dbReference type="EMBL" id="RHW71356.1"/>
    </source>
</evidence>
<accession>A0A3L6L5E5</accession>
<proteinExistence type="predicted"/>
<reference evidence="1" key="1">
    <citation type="submission" date="2018-09" db="EMBL/GenBank/DDBJ databases">
        <title>whole genome sequence of T. equiperdum IVM-t1 strain.</title>
        <authorList>
            <person name="Suganuma K."/>
        </authorList>
    </citation>
    <scope>NUCLEOTIDE SEQUENCE [LARGE SCALE GENOMIC DNA]</scope>
    <source>
        <strain evidence="1">IVM-t1</strain>
    </source>
</reference>
<name>A0A3L6L5E5_9TRYP</name>
<dbReference type="EMBL" id="QSBY01000007">
    <property type="protein sequence ID" value="RHW71356.1"/>
    <property type="molecule type" value="Genomic_DNA"/>
</dbReference>
<dbReference type="AlphaFoldDB" id="A0A3L6L5E5"/>
<dbReference type="Proteomes" id="UP000266743">
    <property type="component" value="Chromosome 7"/>
</dbReference>
<organism evidence="1">
    <name type="scientific">Trypanosoma brucei equiperdum</name>
    <dbReference type="NCBI Taxonomy" id="630700"/>
    <lineage>
        <taxon>Eukaryota</taxon>
        <taxon>Discoba</taxon>
        <taxon>Euglenozoa</taxon>
        <taxon>Kinetoplastea</taxon>
        <taxon>Metakinetoplastina</taxon>
        <taxon>Trypanosomatida</taxon>
        <taxon>Trypanosomatidae</taxon>
        <taxon>Trypanosoma</taxon>
    </lineage>
</organism>
<protein>
    <submittedName>
        <fullName evidence="1">Uncharacterized protein</fullName>
    </submittedName>
</protein>